<dbReference type="RefSeq" id="WP_013768827.1">
    <property type="nucleotide sequence ID" value="NC_015510.1"/>
</dbReference>
<protein>
    <submittedName>
        <fullName evidence="2">Cupin 2 conserved barrel domain protein</fullName>
    </submittedName>
</protein>
<dbReference type="OrthoDB" id="9791297at2"/>
<dbReference type="HOGENOM" id="CLU_129810_1_1_10"/>
<dbReference type="InterPro" id="IPR014710">
    <property type="entry name" value="RmlC-like_jellyroll"/>
</dbReference>
<dbReference type="KEGG" id="hhy:Halhy_6494"/>
<dbReference type="InterPro" id="IPR052044">
    <property type="entry name" value="PKS_Associated_Protein"/>
</dbReference>
<accession>F4KRC3</accession>
<name>F4KRC3_HALH1</name>
<dbReference type="EMBL" id="CP002691">
    <property type="protein sequence ID" value="AEE54310.1"/>
    <property type="molecule type" value="Genomic_DNA"/>
</dbReference>
<dbReference type="CDD" id="cd02214">
    <property type="entry name" value="cupin_MJ1618"/>
    <property type="match status" value="1"/>
</dbReference>
<dbReference type="AlphaFoldDB" id="F4KRC3"/>
<proteinExistence type="predicted"/>
<keyword evidence="3" id="KW-1185">Reference proteome</keyword>
<reference key="2">
    <citation type="submission" date="2011-04" db="EMBL/GenBank/DDBJ databases">
        <title>Complete sequence of chromosome of Haliscomenobacter hydrossis DSM 1100.</title>
        <authorList>
            <consortium name="US DOE Joint Genome Institute (JGI-PGF)"/>
            <person name="Lucas S."/>
            <person name="Han J."/>
            <person name="Lapidus A."/>
            <person name="Bruce D."/>
            <person name="Goodwin L."/>
            <person name="Pitluck S."/>
            <person name="Peters L."/>
            <person name="Kyrpides N."/>
            <person name="Mavromatis K."/>
            <person name="Ivanova N."/>
            <person name="Ovchinnikova G."/>
            <person name="Pagani I."/>
            <person name="Daligault H."/>
            <person name="Detter J.C."/>
            <person name="Han C."/>
            <person name="Land M."/>
            <person name="Hauser L."/>
            <person name="Markowitz V."/>
            <person name="Cheng J.-F."/>
            <person name="Hugenholtz P."/>
            <person name="Woyke T."/>
            <person name="Wu D."/>
            <person name="Verbarg S."/>
            <person name="Frueling A."/>
            <person name="Brambilla E."/>
            <person name="Klenk H.-P."/>
            <person name="Eisen J.A."/>
        </authorList>
    </citation>
    <scope>NUCLEOTIDE SEQUENCE</scope>
    <source>
        <strain>DSM 1100</strain>
    </source>
</reference>
<dbReference type="Pfam" id="PF07883">
    <property type="entry name" value="Cupin_2"/>
    <property type="match status" value="1"/>
</dbReference>
<dbReference type="Gene3D" id="2.60.120.10">
    <property type="entry name" value="Jelly Rolls"/>
    <property type="match status" value="1"/>
</dbReference>
<sequence length="119" mass="12971">MIKKTITDVTPFTAGDDTLIREVLHPQNDGVPMAYSLAHAELEPGKSSLPHRLLDRSEVYIILEGEGTAYVDGQAAVLRAGEVLFIPAGAEQYLDNTGTTTIRFLCIVDPAWSKDTEIV</sequence>
<dbReference type="InterPro" id="IPR013096">
    <property type="entry name" value="Cupin_2"/>
</dbReference>
<gene>
    <name evidence="2" type="ordered locus">Halhy_6494</name>
</gene>
<reference evidence="2 3" key="1">
    <citation type="journal article" date="2011" name="Stand. Genomic Sci.">
        <title>Complete genome sequence of Haliscomenobacter hydrossis type strain (O).</title>
        <authorList>
            <consortium name="US DOE Joint Genome Institute (JGI-PGF)"/>
            <person name="Daligault H."/>
            <person name="Lapidus A."/>
            <person name="Zeytun A."/>
            <person name="Nolan M."/>
            <person name="Lucas S."/>
            <person name="Del Rio T.G."/>
            <person name="Tice H."/>
            <person name="Cheng J.F."/>
            <person name="Tapia R."/>
            <person name="Han C."/>
            <person name="Goodwin L."/>
            <person name="Pitluck S."/>
            <person name="Liolios K."/>
            <person name="Pagani I."/>
            <person name="Ivanova N."/>
            <person name="Huntemann M."/>
            <person name="Mavromatis K."/>
            <person name="Mikhailova N."/>
            <person name="Pati A."/>
            <person name="Chen A."/>
            <person name="Palaniappan K."/>
            <person name="Land M."/>
            <person name="Hauser L."/>
            <person name="Brambilla E.M."/>
            <person name="Rohde M."/>
            <person name="Verbarg S."/>
            <person name="Goker M."/>
            <person name="Bristow J."/>
            <person name="Eisen J.A."/>
            <person name="Markowitz V."/>
            <person name="Hugenholtz P."/>
            <person name="Kyrpides N.C."/>
            <person name="Klenk H.P."/>
            <person name="Woyke T."/>
        </authorList>
    </citation>
    <scope>NUCLEOTIDE SEQUENCE [LARGE SCALE GENOMIC DNA]</scope>
    <source>
        <strain evidence="3">ATCC 27775 / DSM 1100 / LMG 10767 / O</strain>
    </source>
</reference>
<dbReference type="STRING" id="760192.Halhy_6494"/>
<dbReference type="eggNOG" id="COG0662">
    <property type="taxonomic scope" value="Bacteria"/>
</dbReference>
<organism evidence="2 3">
    <name type="scientific">Haliscomenobacter hydrossis (strain ATCC 27775 / DSM 1100 / LMG 10767 / O)</name>
    <dbReference type="NCBI Taxonomy" id="760192"/>
    <lineage>
        <taxon>Bacteria</taxon>
        <taxon>Pseudomonadati</taxon>
        <taxon>Bacteroidota</taxon>
        <taxon>Saprospiria</taxon>
        <taxon>Saprospirales</taxon>
        <taxon>Haliscomenobacteraceae</taxon>
        <taxon>Haliscomenobacter</taxon>
    </lineage>
</organism>
<dbReference type="InterPro" id="IPR011051">
    <property type="entry name" value="RmlC_Cupin_sf"/>
</dbReference>
<evidence type="ECO:0000259" key="1">
    <source>
        <dbReference type="Pfam" id="PF07883"/>
    </source>
</evidence>
<dbReference type="PANTHER" id="PTHR36114">
    <property type="entry name" value="16.7 KDA PROTEIN IN WHIE LOCUS"/>
    <property type="match status" value="1"/>
</dbReference>
<evidence type="ECO:0000313" key="3">
    <source>
        <dbReference type="Proteomes" id="UP000008461"/>
    </source>
</evidence>
<feature type="domain" description="Cupin type-2" evidence="1">
    <location>
        <begin position="39"/>
        <end position="108"/>
    </location>
</feature>
<dbReference type="SUPFAM" id="SSF51182">
    <property type="entry name" value="RmlC-like cupins"/>
    <property type="match status" value="1"/>
</dbReference>
<dbReference type="PANTHER" id="PTHR36114:SF1">
    <property type="entry name" value="16.7 KDA PROTEIN IN WHIE LOCUS"/>
    <property type="match status" value="1"/>
</dbReference>
<evidence type="ECO:0000313" key="2">
    <source>
        <dbReference type="EMBL" id="AEE54310.1"/>
    </source>
</evidence>
<dbReference type="Proteomes" id="UP000008461">
    <property type="component" value="Chromosome"/>
</dbReference>